<dbReference type="Pfam" id="PF05717">
    <property type="entry name" value="TnpB_IS66"/>
    <property type="match status" value="1"/>
</dbReference>
<dbReference type="InterPro" id="IPR008878">
    <property type="entry name" value="Transposase_IS66_Orf2"/>
</dbReference>
<dbReference type="Proteomes" id="UP000034228">
    <property type="component" value="Unassembled WGS sequence"/>
</dbReference>
<dbReference type="STRING" id="336831.WG68_18895"/>
<gene>
    <name evidence="1" type="ORF">WG68_18895</name>
</gene>
<evidence type="ECO:0000313" key="2">
    <source>
        <dbReference type="Proteomes" id="UP000034228"/>
    </source>
</evidence>
<dbReference type="PANTHER" id="PTHR36455">
    <property type="match status" value="1"/>
</dbReference>
<dbReference type="RefSeq" id="WP_046559272.1">
    <property type="nucleotide sequence ID" value="NZ_LAHO01000034.1"/>
</dbReference>
<reference evidence="1 2" key="1">
    <citation type="submission" date="2015-03" db="EMBL/GenBank/DDBJ databases">
        <title>Draft genome sequences of two protease-producing strains of Arsukibacterium isolated from two cold and alkaline environments.</title>
        <authorList>
            <person name="Lylloff J.E."/>
            <person name="Skov L.B."/>
            <person name="Jepsen M."/>
            <person name="Hallin P.F."/>
            <person name="Sorensen S.J."/>
            <person name="Stougaard P."/>
            <person name="Glaring M.A."/>
        </authorList>
    </citation>
    <scope>NUCLEOTIDE SEQUENCE [LARGE SCALE GENOMIC DNA]</scope>
    <source>
        <strain evidence="1 2">GCM72</strain>
    </source>
</reference>
<accession>A0A0M2V3Q0</accession>
<name>A0A0M2V3Q0_9GAMM</name>
<dbReference type="NCBIfam" id="NF033819">
    <property type="entry name" value="IS66_TnpB"/>
    <property type="match status" value="1"/>
</dbReference>
<protein>
    <submittedName>
        <fullName evidence="1">Transposase</fullName>
    </submittedName>
</protein>
<organism evidence="1 2">
    <name type="scientific">Arsukibacterium ikkense</name>
    <dbReference type="NCBI Taxonomy" id="336831"/>
    <lineage>
        <taxon>Bacteria</taxon>
        <taxon>Pseudomonadati</taxon>
        <taxon>Pseudomonadota</taxon>
        <taxon>Gammaproteobacteria</taxon>
        <taxon>Chromatiales</taxon>
        <taxon>Chromatiaceae</taxon>
        <taxon>Arsukibacterium</taxon>
    </lineage>
</organism>
<comment type="caution">
    <text evidence="1">The sequence shown here is derived from an EMBL/GenBank/DDBJ whole genome shotgun (WGS) entry which is preliminary data.</text>
</comment>
<sequence>MKMFIDPPKIYLHKQPVDFRKSINGLSLLVEQEMQQSPFSGALFVFCNRQRTRLKVLYWDSTGFCLWYKRLEKDKFRWPRLMPGKVLSISEQQWHWLLQGIDIQKLTPHQPLQYQSVG</sequence>
<keyword evidence="2" id="KW-1185">Reference proteome</keyword>
<dbReference type="EMBL" id="LAHO01000034">
    <property type="protein sequence ID" value="KKO43788.1"/>
    <property type="molecule type" value="Genomic_DNA"/>
</dbReference>
<dbReference type="PANTHER" id="PTHR36455:SF1">
    <property type="entry name" value="BLR8292 PROTEIN"/>
    <property type="match status" value="1"/>
</dbReference>
<evidence type="ECO:0000313" key="1">
    <source>
        <dbReference type="EMBL" id="KKO43788.1"/>
    </source>
</evidence>
<dbReference type="PATRIC" id="fig|336831.14.peg.2189"/>
<proteinExistence type="predicted"/>
<dbReference type="AlphaFoldDB" id="A0A0M2V3Q0"/>
<dbReference type="OrthoDB" id="4956084at2"/>